<keyword evidence="4" id="KW-1185">Reference proteome</keyword>
<dbReference type="InterPro" id="IPR017926">
    <property type="entry name" value="GATASE"/>
</dbReference>
<evidence type="ECO:0000313" key="3">
    <source>
        <dbReference type="EMBL" id="CAD7796677.1"/>
    </source>
</evidence>
<dbReference type="Gene3D" id="3.40.50.880">
    <property type="match status" value="1"/>
</dbReference>
<organism evidence="3 4">
    <name type="scientific">Chryseobacterium aquaeductus</name>
    <dbReference type="NCBI Taxonomy" id="2675056"/>
    <lineage>
        <taxon>Bacteria</taxon>
        <taxon>Pseudomonadati</taxon>
        <taxon>Bacteroidota</taxon>
        <taxon>Flavobacteriia</taxon>
        <taxon>Flavobacteriales</taxon>
        <taxon>Weeksellaceae</taxon>
        <taxon>Chryseobacterium group</taxon>
        <taxon>Chryseobacterium</taxon>
    </lineage>
</organism>
<dbReference type="InterPro" id="IPR050472">
    <property type="entry name" value="Anth_synth/Amidotransfase"/>
</dbReference>
<name>A0A9N8MD95_9FLAO</name>
<dbReference type="Proteomes" id="UP000662618">
    <property type="component" value="Unassembled WGS sequence"/>
</dbReference>
<dbReference type="GO" id="GO:0000162">
    <property type="term" value="P:L-tryptophan biosynthetic process"/>
    <property type="evidence" value="ECO:0007669"/>
    <property type="project" value="TreeGrafter"/>
</dbReference>
<dbReference type="PRINTS" id="PR00096">
    <property type="entry name" value="GATASE"/>
</dbReference>
<dbReference type="InterPro" id="IPR029062">
    <property type="entry name" value="Class_I_gatase-like"/>
</dbReference>
<dbReference type="PROSITE" id="PS51273">
    <property type="entry name" value="GATASE_TYPE_1"/>
    <property type="match status" value="1"/>
</dbReference>
<dbReference type="GO" id="GO:0004049">
    <property type="term" value="F:anthranilate synthase activity"/>
    <property type="evidence" value="ECO:0007669"/>
    <property type="project" value="TreeGrafter"/>
</dbReference>
<feature type="domain" description="Glutamine amidotransferase" evidence="2">
    <location>
        <begin position="30"/>
        <end position="214"/>
    </location>
</feature>
<dbReference type="SUPFAM" id="SSF52317">
    <property type="entry name" value="Class I glutamine amidotransferase-like"/>
    <property type="match status" value="1"/>
</dbReference>
<dbReference type="CDD" id="cd01743">
    <property type="entry name" value="GATase1_Anthranilate_Synthase"/>
    <property type="match status" value="1"/>
</dbReference>
<dbReference type="GO" id="GO:0005829">
    <property type="term" value="C:cytosol"/>
    <property type="evidence" value="ECO:0007669"/>
    <property type="project" value="TreeGrafter"/>
</dbReference>
<dbReference type="Pfam" id="PF00117">
    <property type="entry name" value="GATase"/>
    <property type="match status" value="1"/>
</dbReference>
<dbReference type="AlphaFoldDB" id="A0A9N8MD95"/>
<dbReference type="GO" id="GO:0046820">
    <property type="term" value="F:4-amino-4-deoxychorismate synthase activity"/>
    <property type="evidence" value="ECO:0007669"/>
    <property type="project" value="UniProtKB-EC"/>
</dbReference>
<evidence type="ECO:0000256" key="1">
    <source>
        <dbReference type="ARBA" id="ARBA00022962"/>
    </source>
</evidence>
<dbReference type="PRINTS" id="PR00099">
    <property type="entry name" value="CPSGATASE"/>
</dbReference>
<proteinExistence type="predicted"/>
<sequence>MDLLIITEKYKMANILKPKTDNQQPAIKILVFDNYDSFTYNLVQMIEKITSEKVDVYRNDEISLEEIEQYDKIILSPGPGIPEEAGILLDLIKKYASSKSILGVCLGQQAIAEAFGGTLINLSEIFHGVATSSKTTRDHVKLFKNLPEEIEVGRYHSWAVNPENFPEELEITAIDKDGMIMALQHRKYDVHGVQFHPESILTPDGETIIRNFLHT</sequence>
<dbReference type="FunFam" id="3.40.50.880:FF:000003">
    <property type="entry name" value="Anthranilate synthase component II"/>
    <property type="match status" value="1"/>
</dbReference>
<reference evidence="3" key="1">
    <citation type="submission" date="2020-12" db="EMBL/GenBank/DDBJ databases">
        <authorList>
            <person name="Rodrigo-Torres L."/>
            <person name="Arahal R. D."/>
            <person name="Lucena T."/>
        </authorList>
    </citation>
    <scope>NUCLEOTIDE SEQUENCE</scope>
    <source>
        <strain evidence="3">CECT 9390</strain>
    </source>
</reference>
<evidence type="ECO:0000259" key="2">
    <source>
        <dbReference type="Pfam" id="PF00117"/>
    </source>
</evidence>
<dbReference type="EC" id="2.6.1.85" evidence="3"/>
<comment type="caution">
    <text evidence="3">The sequence shown here is derived from an EMBL/GenBank/DDBJ whole genome shotgun (WGS) entry which is preliminary data.</text>
</comment>
<dbReference type="InterPro" id="IPR006221">
    <property type="entry name" value="TrpG/PapA_dom"/>
</dbReference>
<dbReference type="EMBL" id="CAJIMS010000001">
    <property type="protein sequence ID" value="CAD7796677.1"/>
    <property type="molecule type" value="Genomic_DNA"/>
</dbReference>
<evidence type="ECO:0000313" key="4">
    <source>
        <dbReference type="Proteomes" id="UP000662618"/>
    </source>
</evidence>
<keyword evidence="3" id="KW-0032">Aminotransferase</keyword>
<dbReference type="PRINTS" id="PR00097">
    <property type="entry name" value="ANTSNTHASEII"/>
</dbReference>
<gene>
    <name evidence="3" type="primary">pabA</name>
    <name evidence="3" type="ORF">CHRY9390_00041</name>
</gene>
<keyword evidence="3" id="KW-0808">Transferase</keyword>
<dbReference type="NCBIfam" id="TIGR00566">
    <property type="entry name" value="trpG_papA"/>
    <property type="match status" value="1"/>
</dbReference>
<dbReference type="PANTHER" id="PTHR43418">
    <property type="entry name" value="MULTIFUNCTIONAL TRYPTOPHAN BIOSYNTHESIS PROTEIN-RELATED"/>
    <property type="match status" value="1"/>
</dbReference>
<dbReference type="PANTHER" id="PTHR43418:SF4">
    <property type="entry name" value="MULTIFUNCTIONAL TRYPTOPHAN BIOSYNTHESIS PROTEIN"/>
    <property type="match status" value="1"/>
</dbReference>
<keyword evidence="1" id="KW-0315">Glutamine amidotransferase</keyword>
<protein>
    <submittedName>
        <fullName evidence="3">Aminodeoxychorismate synthase component 2</fullName>
        <ecNumber evidence="3">2.6.1.85</ecNumber>
    </submittedName>
</protein>
<accession>A0A9N8MD95</accession>